<evidence type="ECO:0000313" key="4">
    <source>
        <dbReference type="Proteomes" id="UP000179037"/>
    </source>
</evidence>
<evidence type="ECO:0000256" key="1">
    <source>
        <dbReference type="ARBA" id="ARBA00023125"/>
    </source>
</evidence>
<dbReference type="Gene3D" id="1.10.260.40">
    <property type="entry name" value="lambda repressor-like DNA-binding domains"/>
    <property type="match status" value="1"/>
</dbReference>
<dbReference type="EMBL" id="MFTC01000061">
    <property type="protein sequence ID" value="OGI50781.1"/>
    <property type="molecule type" value="Genomic_DNA"/>
</dbReference>
<feature type="domain" description="HTH cro/C1-type" evidence="2">
    <location>
        <begin position="21"/>
        <end position="76"/>
    </location>
</feature>
<dbReference type="InterPro" id="IPR001387">
    <property type="entry name" value="Cro/C1-type_HTH"/>
</dbReference>
<keyword evidence="1" id="KW-0238">DNA-binding</keyword>
<dbReference type="Proteomes" id="UP000179037">
    <property type="component" value="Unassembled WGS sequence"/>
</dbReference>
<dbReference type="PROSITE" id="PS50943">
    <property type="entry name" value="HTH_CROC1"/>
    <property type="match status" value="1"/>
</dbReference>
<accession>A0A1F6U0A2</accession>
<evidence type="ECO:0000259" key="2">
    <source>
        <dbReference type="PROSITE" id="PS50943"/>
    </source>
</evidence>
<proteinExistence type="predicted"/>
<evidence type="ECO:0000313" key="3">
    <source>
        <dbReference type="EMBL" id="OGI50781.1"/>
    </source>
</evidence>
<comment type="caution">
    <text evidence="3">The sequence shown here is derived from an EMBL/GenBank/DDBJ whole genome shotgun (WGS) entry which is preliminary data.</text>
</comment>
<dbReference type="Pfam" id="PF01381">
    <property type="entry name" value="HTH_3"/>
    <property type="match status" value="1"/>
</dbReference>
<dbReference type="InterPro" id="IPR013430">
    <property type="entry name" value="Toxin_antidote_HigA"/>
</dbReference>
<dbReference type="InterPro" id="IPR010982">
    <property type="entry name" value="Lambda_DNA-bd_dom_sf"/>
</dbReference>
<dbReference type="AlphaFoldDB" id="A0A1F6U0A2"/>
<dbReference type="GO" id="GO:0003677">
    <property type="term" value="F:DNA binding"/>
    <property type="evidence" value="ECO:0007669"/>
    <property type="project" value="UniProtKB-KW"/>
</dbReference>
<dbReference type="CDD" id="cd00093">
    <property type="entry name" value="HTH_XRE"/>
    <property type="match status" value="1"/>
</dbReference>
<protein>
    <submittedName>
        <fullName evidence="3">Addiction module antidote protein, HigA family</fullName>
    </submittedName>
</protein>
<dbReference type="PANTHER" id="PTHR36924:SF1">
    <property type="entry name" value="ANTITOXIN HIGA-1"/>
    <property type="match status" value="1"/>
</dbReference>
<dbReference type="SMART" id="SM00530">
    <property type="entry name" value="HTH_XRE"/>
    <property type="match status" value="1"/>
</dbReference>
<gene>
    <name evidence="3" type="ORF">A3A87_01245</name>
</gene>
<dbReference type="STRING" id="1817768.A3A87_01245"/>
<sequence length="106" mass="11608">MPTIIEKASKMHAPAHPGEILRELYLKPLGVTITQAAGALGVTRKHISAIVNGRTPVTPEMAVRLAKAFATEPEIWVNLQSQYDLWRVRKKAAGIKVKSLVTRKAA</sequence>
<dbReference type="PANTHER" id="PTHR36924">
    <property type="entry name" value="ANTITOXIN HIGA-1"/>
    <property type="match status" value="1"/>
</dbReference>
<name>A0A1F6U0A2_9PROT</name>
<organism evidence="3 4">
    <name type="scientific">Candidatus Muproteobacteria bacterium RIFCSPLOWO2_01_FULL_60_18</name>
    <dbReference type="NCBI Taxonomy" id="1817768"/>
    <lineage>
        <taxon>Bacteria</taxon>
        <taxon>Pseudomonadati</taxon>
        <taxon>Pseudomonadota</taxon>
        <taxon>Candidatus Muproteobacteria</taxon>
    </lineage>
</organism>
<dbReference type="NCBIfam" id="TIGR02607">
    <property type="entry name" value="antidote_HigA"/>
    <property type="match status" value="1"/>
</dbReference>
<reference evidence="3 4" key="1">
    <citation type="journal article" date="2016" name="Nat. Commun.">
        <title>Thousands of microbial genomes shed light on interconnected biogeochemical processes in an aquifer system.</title>
        <authorList>
            <person name="Anantharaman K."/>
            <person name="Brown C.T."/>
            <person name="Hug L.A."/>
            <person name="Sharon I."/>
            <person name="Castelle C.J."/>
            <person name="Probst A.J."/>
            <person name="Thomas B.C."/>
            <person name="Singh A."/>
            <person name="Wilkins M.J."/>
            <person name="Karaoz U."/>
            <person name="Brodie E.L."/>
            <person name="Williams K.H."/>
            <person name="Hubbard S.S."/>
            <person name="Banfield J.F."/>
        </authorList>
    </citation>
    <scope>NUCLEOTIDE SEQUENCE [LARGE SCALE GENOMIC DNA]</scope>
</reference>
<dbReference type="SUPFAM" id="SSF47413">
    <property type="entry name" value="lambda repressor-like DNA-binding domains"/>
    <property type="match status" value="1"/>
</dbReference>